<dbReference type="InterPro" id="IPR051315">
    <property type="entry name" value="Bact_Chemotaxis_CheA"/>
</dbReference>
<evidence type="ECO:0000256" key="3">
    <source>
        <dbReference type="ARBA" id="ARBA00022553"/>
    </source>
</evidence>
<dbReference type="Gene3D" id="2.30.30.40">
    <property type="entry name" value="SH3 Domains"/>
    <property type="match status" value="1"/>
</dbReference>
<evidence type="ECO:0000256" key="10">
    <source>
        <dbReference type="SAM" id="MobiDB-lite"/>
    </source>
</evidence>
<dbReference type="InterPro" id="IPR004358">
    <property type="entry name" value="Sig_transdc_His_kin-like_C"/>
</dbReference>
<dbReference type="Pfam" id="PF01584">
    <property type="entry name" value="CheW"/>
    <property type="match status" value="1"/>
</dbReference>
<dbReference type="Gene3D" id="1.20.120.160">
    <property type="entry name" value="HPT domain"/>
    <property type="match status" value="1"/>
</dbReference>
<evidence type="ECO:0000256" key="1">
    <source>
        <dbReference type="ARBA" id="ARBA00000085"/>
    </source>
</evidence>
<evidence type="ECO:0000259" key="14">
    <source>
        <dbReference type="PROSITE" id="PS50894"/>
    </source>
</evidence>
<dbReference type="InterPro" id="IPR002545">
    <property type="entry name" value="CheW-lke_dom"/>
</dbReference>
<evidence type="ECO:0000259" key="13">
    <source>
        <dbReference type="PROSITE" id="PS50851"/>
    </source>
</evidence>
<dbReference type="Proteomes" id="UP001162734">
    <property type="component" value="Chromosome"/>
</dbReference>
<feature type="domain" description="Histidine kinase" evidence="11">
    <location>
        <begin position="195"/>
        <end position="444"/>
    </location>
</feature>
<keyword evidence="3 9" id="KW-0597">Phosphoprotein</keyword>
<keyword evidence="5" id="KW-0547">Nucleotide-binding</keyword>
<dbReference type="Pfam" id="PF01627">
    <property type="entry name" value="Hpt"/>
    <property type="match status" value="1"/>
</dbReference>
<evidence type="ECO:0000256" key="6">
    <source>
        <dbReference type="ARBA" id="ARBA00022777"/>
    </source>
</evidence>
<dbReference type="PROSITE" id="PS50109">
    <property type="entry name" value="HIS_KIN"/>
    <property type="match status" value="1"/>
</dbReference>
<dbReference type="SUPFAM" id="SSF50341">
    <property type="entry name" value="CheW-like"/>
    <property type="match status" value="1"/>
</dbReference>
<dbReference type="InterPro" id="IPR001789">
    <property type="entry name" value="Sig_transdc_resp-reg_receiver"/>
</dbReference>
<sequence>MSRDPYRYFRIEARELVEGLSRGLLALERAPADRALVSTLLRQAHTLKGAARVVKQQELGELAHGLEEALAPHREEGAPPVPRERVDAALALLDRISSGVAALAPAPPAPAAVPAAPSASPSPPPSPAPGAGEEAAAPAAEAGAPAAEPVRPDEAFQSLRVDVQELDALLASVLEAGVQATGLRRQLGRLDHAGEVARALQDQLSGPRGEGPVAARRLAPLVDELRRALGEAQRALTARAEQVEREVRTVRVAADRLRLLPARALFGPLTRAARDAARTLGREVDLEASGGEVRVDANVLAAARDALLHVVRNAVAHGIEPGPARLAAGKPSRGRITLEVERRGGRVLFRCRDDGRGLDLPGVRAAAEAKGLLGPGAPPLDEPAAVELLLRGGLSTSPGVNAVAGRGLGLDVVRDVAARLKAELGVRSAPGAGLTVELLVPVSITAMVALRLQAGGADASLPLDAVEETLWLPADRVVRRGEGRGISHRGQVIPFLPLADVLRRPEPASRRRAWSAVVVRVGGARLALGAERLAGTAEVVVRPLPACVGAEPAVAGAALDAEGTPVLALDPAGLLVAAGERPAAEPAPAPAPLPILVVDDSLTTRMLEQSILESAGYEVELAVSAEEGLEKARARRYGLFLVDVEMPGMDGFEFVRVTRADPRTAATPAILVTSRSAPEDRRRGMDAGAAGYVVKGDFDQGRLLAAIQELVG</sequence>
<dbReference type="Pfam" id="PF02518">
    <property type="entry name" value="HATPase_c"/>
    <property type="match status" value="1"/>
</dbReference>
<dbReference type="InterPro" id="IPR003594">
    <property type="entry name" value="HATPase_dom"/>
</dbReference>
<dbReference type="SUPFAM" id="SSF47226">
    <property type="entry name" value="Histidine-containing phosphotransfer domain, HPT domain"/>
    <property type="match status" value="1"/>
</dbReference>
<dbReference type="PROSITE" id="PS50851">
    <property type="entry name" value="CHEW"/>
    <property type="match status" value="1"/>
</dbReference>
<dbReference type="InterPro" id="IPR008207">
    <property type="entry name" value="Sig_transdc_His_kin_Hpt_dom"/>
</dbReference>
<evidence type="ECO:0000256" key="9">
    <source>
        <dbReference type="PROSITE-ProRule" id="PRU00169"/>
    </source>
</evidence>
<reference evidence="16" key="1">
    <citation type="journal article" date="2022" name="Int. J. Syst. Evol. Microbiol.">
        <title>Anaeromyxobacter oryzae sp. nov., Anaeromyxobacter diazotrophicus sp. nov. and Anaeromyxobacter paludicola sp. nov., isolated from paddy soils.</title>
        <authorList>
            <person name="Itoh H."/>
            <person name="Xu Z."/>
            <person name="Mise K."/>
            <person name="Masuda Y."/>
            <person name="Ushijima N."/>
            <person name="Hayakawa C."/>
            <person name="Shiratori Y."/>
            <person name="Senoo K."/>
        </authorList>
    </citation>
    <scope>NUCLEOTIDE SEQUENCE [LARGE SCALE GENOMIC DNA]</scope>
    <source>
        <strain evidence="16">Red630</strain>
    </source>
</reference>
<dbReference type="EC" id="2.7.13.3" evidence="2"/>
<dbReference type="PROSITE" id="PS50110">
    <property type="entry name" value="RESPONSE_REGULATORY"/>
    <property type="match status" value="1"/>
</dbReference>
<organism evidence="15 16">
    <name type="scientific">Anaeromyxobacter paludicola</name>
    <dbReference type="NCBI Taxonomy" id="2918171"/>
    <lineage>
        <taxon>Bacteria</taxon>
        <taxon>Pseudomonadati</taxon>
        <taxon>Myxococcota</taxon>
        <taxon>Myxococcia</taxon>
        <taxon>Myxococcales</taxon>
        <taxon>Cystobacterineae</taxon>
        <taxon>Anaeromyxobacteraceae</taxon>
        <taxon>Anaeromyxobacter</taxon>
    </lineage>
</organism>
<gene>
    <name evidence="15" type="ORF">AMPC_19140</name>
</gene>
<feature type="region of interest" description="Disordered" evidence="10">
    <location>
        <begin position="104"/>
        <end position="150"/>
    </location>
</feature>
<keyword evidence="4" id="KW-0808">Transferase</keyword>
<feature type="modified residue" description="4-aspartylphosphate" evidence="9">
    <location>
        <position position="643"/>
    </location>
</feature>
<dbReference type="InterPro" id="IPR036641">
    <property type="entry name" value="HPT_dom_sf"/>
</dbReference>
<accession>A0ABN6N6K8</accession>
<dbReference type="PROSITE" id="PS50894">
    <property type="entry name" value="HPT"/>
    <property type="match status" value="1"/>
</dbReference>
<dbReference type="PRINTS" id="PR00344">
    <property type="entry name" value="BCTRLSENSOR"/>
</dbReference>
<protein>
    <recommendedName>
        <fullName evidence="2">histidine kinase</fullName>
        <ecNumber evidence="2">2.7.13.3</ecNumber>
    </recommendedName>
</protein>
<evidence type="ECO:0000259" key="11">
    <source>
        <dbReference type="PROSITE" id="PS50109"/>
    </source>
</evidence>
<dbReference type="SMART" id="SM00073">
    <property type="entry name" value="HPT"/>
    <property type="match status" value="1"/>
</dbReference>
<comment type="function">
    <text evidence="7">Involved in the transmission of sensory signals from the chemoreceptors to the flagellar motors. CheA is autophosphorylated; it can transfer its phosphate group to either CheB or CheY.</text>
</comment>
<dbReference type="GO" id="GO:0016301">
    <property type="term" value="F:kinase activity"/>
    <property type="evidence" value="ECO:0007669"/>
    <property type="project" value="UniProtKB-KW"/>
</dbReference>
<dbReference type="InterPro" id="IPR036890">
    <property type="entry name" value="HATPase_C_sf"/>
</dbReference>
<dbReference type="Pfam" id="PF00072">
    <property type="entry name" value="Response_reg"/>
    <property type="match status" value="1"/>
</dbReference>
<dbReference type="InterPro" id="IPR036061">
    <property type="entry name" value="CheW-like_dom_sf"/>
</dbReference>
<dbReference type="Gene3D" id="3.30.565.10">
    <property type="entry name" value="Histidine kinase-like ATPase, C-terminal domain"/>
    <property type="match status" value="1"/>
</dbReference>
<feature type="domain" description="Response regulatory" evidence="12">
    <location>
        <begin position="594"/>
        <end position="710"/>
    </location>
</feature>
<evidence type="ECO:0000256" key="4">
    <source>
        <dbReference type="ARBA" id="ARBA00022679"/>
    </source>
</evidence>
<evidence type="ECO:0000256" key="8">
    <source>
        <dbReference type="PROSITE-ProRule" id="PRU00110"/>
    </source>
</evidence>
<name>A0ABN6N6K8_9BACT</name>
<dbReference type="InterPro" id="IPR005467">
    <property type="entry name" value="His_kinase_dom"/>
</dbReference>
<comment type="catalytic activity">
    <reaction evidence="1">
        <text>ATP + protein L-histidine = ADP + protein N-phospho-L-histidine.</text>
        <dbReference type="EC" id="2.7.13.3"/>
    </reaction>
</comment>
<feature type="domain" description="HPt" evidence="14">
    <location>
        <begin position="1"/>
        <end position="103"/>
    </location>
</feature>
<evidence type="ECO:0000313" key="15">
    <source>
        <dbReference type="EMBL" id="BDG08801.1"/>
    </source>
</evidence>
<dbReference type="SMART" id="SM00448">
    <property type="entry name" value="REC"/>
    <property type="match status" value="1"/>
</dbReference>
<dbReference type="SUPFAM" id="SSF55874">
    <property type="entry name" value="ATPase domain of HSP90 chaperone/DNA topoisomerase II/histidine kinase"/>
    <property type="match status" value="1"/>
</dbReference>
<dbReference type="CDD" id="cd00088">
    <property type="entry name" value="HPT"/>
    <property type="match status" value="1"/>
</dbReference>
<feature type="compositionally biased region" description="Low complexity" evidence="10">
    <location>
        <begin position="129"/>
        <end position="149"/>
    </location>
</feature>
<evidence type="ECO:0000259" key="12">
    <source>
        <dbReference type="PROSITE" id="PS50110"/>
    </source>
</evidence>
<dbReference type="SUPFAM" id="SSF52172">
    <property type="entry name" value="CheY-like"/>
    <property type="match status" value="1"/>
</dbReference>
<dbReference type="SMART" id="SM00387">
    <property type="entry name" value="HATPase_c"/>
    <property type="match status" value="1"/>
</dbReference>
<evidence type="ECO:0000256" key="2">
    <source>
        <dbReference type="ARBA" id="ARBA00012438"/>
    </source>
</evidence>
<dbReference type="Gene3D" id="3.40.50.2300">
    <property type="match status" value="1"/>
</dbReference>
<evidence type="ECO:0000256" key="7">
    <source>
        <dbReference type="ARBA" id="ARBA00035100"/>
    </source>
</evidence>
<dbReference type="PANTHER" id="PTHR43395:SF10">
    <property type="entry name" value="CHEMOTAXIS PROTEIN CHEA"/>
    <property type="match status" value="1"/>
</dbReference>
<evidence type="ECO:0000313" key="16">
    <source>
        <dbReference type="Proteomes" id="UP001162734"/>
    </source>
</evidence>
<dbReference type="EMBL" id="AP025592">
    <property type="protein sequence ID" value="BDG08801.1"/>
    <property type="molecule type" value="Genomic_DNA"/>
</dbReference>
<feature type="modified residue" description="Phosphohistidine" evidence="8">
    <location>
        <position position="45"/>
    </location>
</feature>
<dbReference type="InterPro" id="IPR011006">
    <property type="entry name" value="CheY-like_superfamily"/>
</dbReference>
<proteinExistence type="predicted"/>
<dbReference type="RefSeq" id="WP_248346041.1">
    <property type="nucleotide sequence ID" value="NZ_AP025592.1"/>
</dbReference>
<keyword evidence="6 15" id="KW-0418">Kinase</keyword>
<evidence type="ECO:0000256" key="5">
    <source>
        <dbReference type="ARBA" id="ARBA00022741"/>
    </source>
</evidence>
<dbReference type="SMART" id="SM00260">
    <property type="entry name" value="CheW"/>
    <property type="match status" value="1"/>
</dbReference>
<dbReference type="PANTHER" id="PTHR43395">
    <property type="entry name" value="SENSOR HISTIDINE KINASE CHEA"/>
    <property type="match status" value="1"/>
</dbReference>
<feature type="domain" description="CheW-like" evidence="13">
    <location>
        <begin position="446"/>
        <end position="580"/>
    </location>
</feature>
<keyword evidence="16" id="KW-1185">Reference proteome</keyword>